<organism evidence="3 4">
    <name type="scientific">Woeseia oceani</name>
    <dbReference type="NCBI Taxonomy" id="1548547"/>
    <lineage>
        <taxon>Bacteria</taxon>
        <taxon>Pseudomonadati</taxon>
        <taxon>Pseudomonadota</taxon>
        <taxon>Gammaproteobacteria</taxon>
        <taxon>Woeseiales</taxon>
        <taxon>Woeseiaceae</taxon>
        <taxon>Woeseia</taxon>
    </lineage>
</organism>
<dbReference type="AlphaFoldDB" id="A0A193LCF3"/>
<evidence type="ECO:0000313" key="3">
    <source>
        <dbReference type="EMBL" id="ANO50215.1"/>
    </source>
</evidence>
<dbReference type="Proteomes" id="UP000092695">
    <property type="component" value="Chromosome"/>
</dbReference>
<keyword evidence="4" id="KW-1185">Reference proteome</keyword>
<keyword evidence="1" id="KW-1133">Transmembrane helix</keyword>
<name>A0A193LCF3_9GAMM</name>
<evidence type="ECO:0000259" key="2">
    <source>
        <dbReference type="Pfam" id="PF04024"/>
    </source>
</evidence>
<dbReference type="EMBL" id="CP016268">
    <property type="protein sequence ID" value="ANO50215.1"/>
    <property type="molecule type" value="Genomic_DNA"/>
</dbReference>
<gene>
    <name evidence="3" type="ORF">BA177_02360</name>
</gene>
<sequence length="86" mass="10063">MRGLYRDRENGWIFGVCAGFAEFANFRTTTVRIIAVLCLVFFFVPTALTYIAATLLIRQRPLTYSGVRAEQEFWRSHRCNDHWRAS</sequence>
<proteinExistence type="predicted"/>
<keyword evidence="1" id="KW-0472">Membrane</keyword>
<feature type="transmembrane region" description="Helical" evidence="1">
    <location>
        <begin position="33"/>
        <end position="57"/>
    </location>
</feature>
<evidence type="ECO:0000256" key="1">
    <source>
        <dbReference type="SAM" id="Phobius"/>
    </source>
</evidence>
<evidence type="ECO:0000313" key="4">
    <source>
        <dbReference type="Proteomes" id="UP000092695"/>
    </source>
</evidence>
<dbReference type="KEGG" id="woc:BA177_02360"/>
<dbReference type="Pfam" id="PF04024">
    <property type="entry name" value="PspC"/>
    <property type="match status" value="1"/>
</dbReference>
<dbReference type="InterPro" id="IPR007168">
    <property type="entry name" value="Phageshock_PspC_N"/>
</dbReference>
<accession>A0A193LCF3</accession>
<feature type="domain" description="Phage shock protein PspC N-terminal" evidence="2">
    <location>
        <begin position="3"/>
        <end position="59"/>
    </location>
</feature>
<dbReference type="STRING" id="1548547.BA177_02360"/>
<reference evidence="3 4" key="1">
    <citation type="submission" date="2016-06" db="EMBL/GenBank/DDBJ databases">
        <title>Complete genome sequence of a deep-branching marine Gamma Proteobacterium Woeseia oceani type strain XK5.</title>
        <authorList>
            <person name="Mu D."/>
            <person name="Du Z."/>
        </authorList>
    </citation>
    <scope>NUCLEOTIDE SEQUENCE [LARGE SCALE GENOMIC DNA]</scope>
    <source>
        <strain evidence="3 4">XK5</strain>
    </source>
</reference>
<keyword evidence="1" id="KW-0812">Transmembrane</keyword>
<protein>
    <recommendedName>
        <fullName evidence="2">Phage shock protein PspC N-terminal domain-containing protein</fullName>
    </recommendedName>
</protein>